<gene>
    <name evidence="2" type="ORF">S12H4_13941</name>
</gene>
<dbReference type="PANTHER" id="PTHR13754:SF18">
    <property type="entry name" value="7,8-DIHYDROPTERIN-6-METHYL-4-(BETA-D-RIBOFURANOSYL)-AMINOBENZENE-5'-PHOSPHATE SYNTHASE"/>
    <property type="match status" value="1"/>
</dbReference>
<dbReference type="AlphaFoldDB" id="X1RDN2"/>
<organism evidence="2">
    <name type="scientific">marine sediment metagenome</name>
    <dbReference type="NCBI Taxonomy" id="412755"/>
    <lineage>
        <taxon>unclassified sequences</taxon>
        <taxon>metagenomes</taxon>
        <taxon>ecological metagenomes</taxon>
    </lineage>
</organism>
<reference evidence="2" key="1">
    <citation type="journal article" date="2014" name="Front. Microbiol.">
        <title>High frequency of phylogenetically diverse reductive dehalogenase-homologous genes in deep subseafloor sedimentary metagenomes.</title>
        <authorList>
            <person name="Kawai M."/>
            <person name="Futagami T."/>
            <person name="Toyoda A."/>
            <person name="Takaki Y."/>
            <person name="Nishi S."/>
            <person name="Hori S."/>
            <person name="Arai W."/>
            <person name="Tsubouchi T."/>
            <person name="Morono Y."/>
            <person name="Uchiyama I."/>
            <person name="Ito T."/>
            <person name="Fujiyama A."/>
            <person name="Inagaki F."/>
            <person name="Takami H."/>
        </authorList>
    </citation>
    <scope>NUCLEOTIDE SEQUENCE</scope>
    <source>
        <strain evidence="2">Expedition CK06-06</strain>
    </source>
</reference>
<accession>X1RDN2</accession>
<sequence length="224" mass="24268">MDKLGALDNLRITVLAEDSVVYESPYLGQHGVSFLVEGVSGGDTKRILVDVGQNSEALLNNMQTMGIPPSTINAIVLTHCHYDHTQGIVHMLKKIGRRDIQVIAHPSIFRPHFVTQPHLRHIGIMQGDSKMKIEKAGGVLSLTKDPLVIMPGIMTTGEVKRQTEFEEAMTGLKTVENGMVVDDLMLDDISVIANVTNKGLVVITGCSHAGIINIANQAIELTGN</sequence>
<dbReference type="InterPro" id="IPR041712">
    <property type="entry name" value="DHPS-like_MBL-fold"/>
</dbReference>
<protein>
    <recommendedName>
        <fullName evidence="1">Metallo-beta-lactamase domain-containing protein</fullName>
    </recommendedName>
</protein>
<dbReference type="GO" id="GO:0016740">
    <property type="term" value="F:transferase activity"/>
    <property type="evidence" value="ECO:0007669"/>
    <property type="project" value="TreeGrafter"/>
</dbReference>
<proteinExistence type="predicted"/>
<dbReference type="EMBL" id="BARW01006636">
    <property type="protein sequence ID" value="GAI78678.1"/>
    <property type="molecule type" value="Genomic_DNA"/>
</dbReference>
<dbReference type="InterPro" id="IPR036866">
    <property type="entry name" value="RibonucZ/Hydroxyglut_hydro"/>
</dbReference>
<dbReference type="Gene3D" id="3.60.15.10">
    <property type="entry name" value="Ribonuclease Z/Hydroxyacylglutathione hydrolase-like"/>
    <property type="match status" value="1"/>
</dbReference>
<comment type="caution">
    <text evidence="2">The sequence shown here is derived from an EMBL/GenBank/DDBJ whole genome shotgun (WGS) entry which is preliminary data.</text>
</comment>
<feature type="non-terminal residue" evidence="2">
    <location>
        <position position="224"/>
    </location>
</feature>
<name>X1RDN2_9ZZZZ</name>
<evidence type="ECO:0000313" key="2">
    <source>
        <dbReference type="EMBL" id="GAI78678.1"/>
    </source>
</evidence>
<evidence type="ECO:0000259" key="1">
    <source>
        <dbReference type="Pfam" id="PF00753"/>
    </source>
</evidence>
<dbReference type="Pfam" id="PF00753">
    <property type="entry name" value="Lactamase_B"/>
    <property type="match status" value="1"/>
</dbReference>
<dbReference type="SUPFAM" id="SSF56281">
    <property type="entry name" value="Metallo-hydrolase/oxidoreductase"/>
    <property type="match status" value="1"/>
</dbReference>
<dbReference type="CDD" id="cd07713">
    <property type="entry name" value="DHPS-like_MBL-fold"/>
    <property type="match status" value="1"/>
</dbReference>
<feature type="domain" description="Metallo-beta-lactamase" evidence="1">
    <location>
        <begin position="31"/>
        <end position="94"/>
    </location>
</feature>
<dbReference type="PANTHER" id="PTHR13754">
    <property type="entry name" value="METALLO-BETA-LACTAMASE SUPERFAMILY PROTEIN"/>
    <property type="match status" value="1"/>
</dbReference>
<dbReference type="InterPro" id="IPR001279">
    <property type="entry name" value="Metallo-B-lactamas"/>
</dbReference>
<dbReference type="InterPro" id="IPR052926">
    <property type="entry name" value="Metallo-beta-lactamase_dom"/>
</dbReference>